<proteinExistence type="inferred from homology"/>
<reference evidence="21" key="1">
    <citation type="journal article" date="2022" name="Res Sq">
        <title>Evolution of multicellular longitudinally dividing oral cavity symbionts (Neisseriaceae).</title>
        <authorList>
            <person name="Nyongesa S."/>
            <person name="Weber P."/>
            <person name="Bernet E."/>
            <person name="Pullido F."/>
            <person name="Nieckarz M."/>
            <person name="Delaby M."/>
            <person name="Nieves C."/>
            <person name="Viehboeck T."/>
            <person name="Krause N."/>
            <person name="Rivera-Millot A."/>
            <person name="Nakamura A."/>
            <person name="Vischer N."/>
            <person name="VanNieuwenhze M."/>
            <person name="Brun Y."/>
            <person name="Cava F."/>
            <person name="Bulgheresi S."/>
            <person name="Veyrier F."/>
        </authorList>
    </citation>
    <scope>NUCLEOTIDE SEQUENCE</scope>
    <source>
        <strain evidence="21">17694</strain>
    </source>
</reference>
<dbReference type="GO" id="GO:0008360">
    <property type="term" value="P:regulation of cell shape"/>
    <property type="evidence" value="ECO:0007669"/>
    <property type="project" value="UniProtKB-KW"/>
</dbReference>
<dbReference type="Proteomes" id="UP000831534">
    <property type="component" value="Chromosome"/>
</dbReference>
<feature type="active site" evidence="19">
    <location>
        <position position="165"/>
    </location>
</feature>
<evidence type="ECO:0000256" key="4">
    <source>
        <dbReference type="ARBA" id="ARBA00004752"/>
    </source>
</evidence>
<evidence type="ECO:0000313" key="21">
    <source>
        <dbReference type="EMBL" id="UOP04265.2"/>
    </source>
</evidence>
<dbReference type="GO" id="GO:0071555">
    <property type="term" value="P:cell wall organization"/>
    <property type="evidence" value="ECO:0007669"/>
    <property type="project" value="UniProtKB-KW"/>
</dbReference>
<evidence type="ECO:0000256" key="12">
    <source>
        <dbReference type="ARBA" id="ARBA00022960"/>
    </source>
</evidence>
<keyword evidence="7 19" id="KW-0963">Cytoplasm</keyword>
<keyword evidence="8 19" id="KW-0132">Cell division</keyword>
<dbReference type="InterPro" id="IPR016169">
    <property type="entry name" value="FAD-bd_PCMH_sub2"/>
</dbReference>
<sequence>MITICSEYDLQNCSTFRLPARAAHFCVLDDAARLPEICALPEFDRQTVLWLGGGSNILFTRDYRGLVVKIANKGIRVLSEQGNTVLVEAQAGEVWHDFVLHTVREGWCGLENLSLIPGTVGAAPVQNIGAYGVEVKDCIDHVHCFDLATQKFVRLGREACAFAYRESLFKQAGKGRYVIVSVVFALKRDFCPNAGYGDLAAVLAQRCGTRAPTAADVSEAVCAIRRSKLPDPDDTGNVGSFYKNPIVDKARADDLRQRFGDMPVYPQPDGTVKLAAGWLIDRCGLKGRQIGGAAVHDRQALVLVNRGGAGAADVLALSALVCETVRERFGVVLVPEPNIL</sequence>
<dbReference type="GO" id="GO:0005829">
    <property type="term" value="C:cytosol"/>
    <property type="evidence" value="ECO:0007669"/>
    <property type="project" value="TreeGrafter"/>
</dbReference>
<keyword evidence="22" id="KW-1185">Reference proteome</keyword>
<feature type="active site" description="Proton donor" evidence="19">
    <location>
        <position position="240"/>
    </location>
</feature>
<evidence type="ECO:0000256" key="8">
    <source>
        <dbReference type="ARBA" id="ARBA00022618"/>
    </source>
</evidence>
<dbReference type="NCBIfam" id="NF000755">
    <property type="entry name" value="PRK00046.1"/>
    <property type="match status" value="1"/>
</dbReference>
<keyword evidence="13 19" id="KW-0573">Peptidoglycan synthesis</keyword>
<evidence type="ECO:0000256" key="13">
    <source>
        <dbReference type="ARBA" id="ARBA00022984"/>
    </source>
</evidence>
<keyword evidence="11 19" id="KW-0521">NADP</keyword>
<dbReference type="PROSITE" id="PS51387">
    <property type="entry name" value="FAD_PCMH"/>
    <property type="match status" value="1"/>
</dbReference>
<evidence type="ECO:0000256" key="14">
    <source>
        <dbReference type="ARBA" id="ARBA00023002"/>
    </source>
</evidence>
<keyword evidence="14 19" id="KW-0560">Oxidoreductase</keyword>
<dbReference type="SUPFAM" id="SSF56194">
    <property type="entry name" value="Uridine diphospho-N-Acetylenolpyruvylglucosamine reductase, MurB, C-terminal domain"/>
    <property type="match status" value="1"/>
</dbReference>
<evidence type="ECO:0000256" key="9">
    <source>
        <dbReference type="ARBA" id="ARBA00022630"/>
    </source>
</evidence>
<dbReference type="Gene3D" id="3.30.465.10">
    <property type="match status" value="1"/>
</dbReference>
<name>A0A8T9MTX1_9NEIS</name>
<keyword evidence="16 19" id="KW-0961">Cell wall biogenesis/degradation</keyword>
<dbReference type="AlphaFoldDB" id="A0A8T9MTX1"/>
<dbReference type="InterPro" id="IPR011601">
    <property type="entry name" value="MurB_C"/>
</dbReference>
<gene>
    <name evidence="19 21" type="primary">murB</name>
    <name evidence="21" type="ORF">LVJ77_07670</name>
</gene>
<dbReference type="InterPro" id="IPR016166">
    <property type="entry name" value="FAD-bd_PCMH"/>
</dbReference>
<comment type="similarity">
    <text evidence="19">Belongs to the MurB family.</text>
</comment>
<dbReference type="Pfam" id="PF02873">
    <property type="entry name" value="MurB_C"/>
    <property type="match status" value="1"/>
</dbReference>
<evidence type="ECO:0000256" key="17">
    <source>
        <dbReference type="ARBA" id="ARBA00031026"/>
    </source>
</evidence>
<evidence type="ECO:0000256" key="11">
    <source>
        <dbReference type="ARBA" id="ARBA00022857"/>
    </source>
</evidence>
<dbReference type="RefSeq" id="WP_027009636.1">
    <property type="nucleotide sequence ID" value="NZ_CP091521.1"/>
</dbReference>
<protein>
    <recommendedName>
        <fullName evidence="6 19">UDP-N-acetylenolpyruvoylglucosamine reductase</fullName>
        <ecNumber evidence="5 19">1.3.1.98</ecNumber>
    </recommendedName>
    <alternativeName>
        <fullName evidence="17 19">UDP-N-acetylmuramate dehydrogenase</fullName>
    </alternativeName>
</protein>
<feature type="domain" description="FAD-binding PCMH-type" evidence="20">
    <location>
        <begin position="15"/>
        <end position="189"/>
    </location>
</feature>
<dbReference type="GO" id="GO:0008762">
    <property type="term" value="F:UDP-N-acetylmuramate dehydrogenase activity"/>
    <property type="evidence" value="ECO:0007669"/>
    <property type="project" value="UniProtKB-UniRule"/>
</dbReference>
<dbReference type="InterPro" id="IPR016167">
    <property type="entry name" value="FAD-bd_PCMH_sub1"/>
</dbReference>
<keyword evidence="15 19" id="KW-0131">Cell cycle</keyword>
<evidence type="ECO:0000256" key="7">
    <source>
        <dbReference type="ARBA" id="ARBA00022490"/>
    </source>
</evidence>
<evidence type="ECO:0000256" key="16">
    <source>
        <dbReference type="ARBA" id="ARBA00023316"/>
    </source>
</evidence>
<evidence type="ECO:0000256" key="10">
    <source>
        <dbReference type="ARBA" id="ARBA00022827"/>
    </source>
</evidence>
<comment type="subcellular location">
    <subcellularLocation>
        <location evidence="3 19">Cytoplasm</location>
    </subcellularLocation>
</comment>
<keyword evidence="12 19" id="KW-0133">Cell shape</keyword>
<dbReference type="InterPro" id="IPR003170">
    <property type="entry name" value="MurB"/>
</dbReference>
<dbReference type="InterPro" id="IPR036318">
    <property type="entry name" value="FAD-bd_PCMH-like_sf"/>
</dbReference>
<evidence type="ECO:0000256" key="5">
    <source>
        <dbReference type="ARBA" id="ARBA00012518"/>
    </source>
</evidence>
<evidence type="ECO:0000313" key="22">
    <source>
        <dbReference type="Proteomes" id="UP000831534"/>
    </source>
</evidence>
<keyword evidence="10 19" id="KW-0274">FAD</keyword>
<organism evidence="21 22">
    <name type="scientific">Conchiformibius kuhniae</name>
    <dbReference type="NCBI Taxonomy" id="211502"/>
    <lineage>
        <taxon>Bacteria</taxon>
        <taxon>Pseudomonadati</taxon>
        <taxon>Pseudomonadota</taxon>
        <taxon>Betaproteobacteria</taxon>
        <taxon>Neisseriales</taxon>
        <taxon>Neisseriaceae</taxon>
        <taxon>Conchiformibius</taxon>
    </lineage>
</organism>
<evidence type="ECO:0000256" key="6">
    <source>
        <dbReference type="ARBA" id="ARBA00015188"/>
    </source>
</evidence>
<dbReference type="EC" id="1.3.1.98" evidence="5 19"/>
<comment type="function">
    <text evidence="2 19">Cell wall formation.</text>
</comment>
<dbReference type="NCBIfam" id="NF010478">
    <property type="entry name" value="PRK13903.1"/>
    <property type="match status" value="1"/>
</dbReference>
<dbReference type="Pfam" id="PF01565">
    <property type="entry name" value="FAD_binding_4"/>
    <property type="match status" value="1"/>
</dbReference>
<evidence type="ECO:0000256" key="3">
    <source>
        <dbReference type="ARBA" id="ARBA00004496"/>
    </source>
</evidence>
<dbReference type="PANTHER" id="PTHR21071">
    <property type="entry name" value="UDP-N-ACETYLENOLPYRUVOYLGLUCOSAMINE REDUCTASE"/>
    <property type="match status" value="1"/>
</dbReference>
<dbReference type="SUPFAM" id="SSF56176">
    <property type="entry name" value="FAD-binding/transporter-associated domain-like"/>
    <property type="match status" value="1"/>
</dbReference>
<accession>A0A8T9MTX1</accession>
<dbReference type="InterPro" id="IPR036635">
    <property type="entry name" value="MurB_C_sf"/>
</dbReference>
<dbReference type="NCBIfam" id="TIGR00179">
    <property type="entry name" value="murB"/>
    <property type="match status" value="1"/>
</dbReference>
<evidence type="ECO:0000256" key="1">
    <source>
        <dbReference type="ARBA" id="ARBA00001974"/>
    </source>
</evidence>
<dbReference type="KEGG" id="ckh:LVJ77_07670"/>
<keyword evidence="9 19" id="KW-0285">Flavoprotein</keyword>
<dbReference type="GO" id="GO:0051301">
    <property type="term" value="P:cell division"/>
    <property type="evidence" value="ECO:0007669"/>
    <property type="project" value="UniProtKB-KW"/>
</dbReference>
<evidence type="ECO:0000256" key="2">
    <source>
        <dbReference type="ARBA" id="ARBA00003921"/>
    </source>
</evidence>
<dbReference type="Gene3D" id="3.30.43.10">
    <property type="entry name" value="Uridine Diphospho-n-acetylenolpyruvylglucosamine Reductase, domain 2"/>
    <property type="match status" value="1"/>
</dbReference>
<dbReference type="GO" id="GO:0009252">
    <property type="term" value="P:peptidoglycan biosynthetic process"/>
    <property type="evidence" value="ECO:0007669"/>
    <property type="project" value="UniProtKB-UniRule"/>
</dbReference>
<feature type="active site" evidence="19">
    <location>
        <position position="336"/>
    </location>
</feature>
<comment type="pathway">
    <text evidence="4 19">Cell wall biogenesis; peptidoglycan biosynthesis.</text>
</comment>
<evidence type="ECO:0000256" key="15">
    <source>
        <dbReference type="ARBA" id="ARBA00023306"/>
    </source>
</evidence>
<dbReference type="GO" id="GO:0071949">
    <property type="term" value="F:FAD binding"/>
    <property type="evidence" value="ECO:0007669"/>
    <property type="project" value="InterPro"/>
</dbReference>
<dbReference type="PANTHER" id="PTHR21071:SF4">
    <property type="entry name" value="UDP-N-ACETYLENOLPYRUVOYLGLUCOSAMINE REDUCTASE"/>
    <property type="match status" value="1"/>
</dbReference>
<dbReference type="EMBL" id="CP091521">
    <property type="protein sequence ID" value="UOP04265.2"/>
    <property type="molecule type" value="Genomic_DNA"/>
</dbReference>
<dbReference type="Gene3D" id="3.90.78.10">
    <property type="entry name" value="UDP-N-acetylenolpyruvoylglucosamine reductase, C-terminal domain"/>
    <property type="match status" value="1"/>
</dbReference>
<dbReference type="HAMAP" id="MF_00037">
    <property type="entry name" value="MurB"/>
    <property type="match status" value="1"/>
</dbReference>
<comment type="cofactor">
    <cofactor evidence="1 19">
        <name>FAD</name>
        <dbReference type="ChEBI" id="CHEBI:57692"/>
    </cofactor>
</comment>
<comment type="catalytic activity">
    <reaction evidence="18 19">
        <text>UDP-N-acetyl-alpha-D-muramate + NADP(+) = UDP-N-acetyl-3-O-(1-carboxyvinyl)-alpha-D-glucosamine + NADPH + H(+)</text>
        <dbReference type="Rhea" id="RHEA:12248"/>
        <dbReference type="ChEBI" id="CHEBI:15378"/>
        <dbReference type="ChEBI" id="CHEBI:57783"/>
        <dbReference type="ChEBI" id="CHEBI:58349"/>
        <dbReference type="ChEBI" id="CHEBI:68483"/>
        <dbReference type="ChEBI" id="CHEBI:70757"/>
        <dbReference type="EC" id="1.3.1.98"/>
    </reaction>
</comment>
<dbReference type="InterPro" id="IPR006094">
    <property type="entry name" value="Oxid_FAD_bind_N"/>
</dbReference>
<evidence type="ECO:0000256" key="19">
    <source>
        <dbReference type="HAMAP-Rule" id="MF_00037"/>
    </source>
</evidence>
<evidence type="ECO:0000256" key="18">
    <source>
        <dbReference type="ARBA" id="ARBA00048914"/>
    </source>
</evidence>
<reference evidence="21" key="2">
    <citation type="submission" date="2024-09" db="EMBL/GenBank/DDBJ databases">
        <authorList>
            <person name="Veyrier F.J."/>
        </authorList>
    </citation>
    <scope>NUCLEOTIDE SEQUENCE</scope>
    <source>
        <strain evidence="21">17694</strain>
    </source>
</reference>
<evidence type="ECO:0000259" key="20">
    <source>
        <dbReference type="PROSITE" id="PS51387"/>
    </source>
</evidence>